<evidence type="ECO:0000313" key="3">
    <source>
        <dbReference type="Proteomes" id="UP000699042"/>
    </source>
</evidence>
<feature type="transmembrane region" description="Helical" evidence="1">
    <location>
        <begin position="209"/>
        <end position="229"/>
    </location>
</feature>
<reference evidence="2" key="1">
    <citation type="submission" date="2021-05" db="EMBL/GenBank/DDBJ databases">
        <title>Comparative genomics of three Colletotrichum scovillei strains and genetic complementation revealed genes involved fungal growth and virulence on chili pepper.</title>
        <authorList>
            <person name="Hsieh D.-K."/>
            <person name="Chuang S.-C."/>
            <person name="Chen C.-Y."/>
            <person name="Chao Y.-T."/>
            <person name="Lu M.-Y.J."/>
            <person name="Lee M.-H."/>
            <person name="Shih M.-C."/>
        </authorList>
    </citation>
    <scope>NUCLEOTIDE SEQUENCE</scope>
    <source>
        <strain evidence="2">Coll-153</strain>
    </source>
</reference>
<protein>
    <submittedName>
        <fullName evidence="2">Uncharacterized protein</fullName>
    </submittedName>
</protein>
<feature type="transmembrane region" description="Helical" evidence="1">
    <location>
        <begin position="139"/>
        <end position="158"/>
    </location>
</feature>
<feature type="transmembrane region" description="Helical" evidence="1">
    <location>
        <begin position="178"/>
        <end position="197"/>
    </location>
</feature>
<keyword evidence="3" id="KW-1185">Reference proteome</keyword>
<dbReference type="Proteomes" id="UP000699042">
    <property type="component" value="Unassembled WGS sequence"/>
</dbReference>
<feature type="transmembrane region" description="Helical" evidence="1">
    <location>
        <begin position="112"/>
        <end position="133"/>
    </location>
</feature>
<proteinExistence type="predicted"/>
<sequence length="423" mass="47228">MGIPRLSAACCSSSSSSSLVSLLLSLNLAIPTILNKDDMVTWDEDINFASALLLHSCLTVLFKELLNLVTIVIRLAPFRRKTQPGTSNSRSVLLDGYTSILSNDNDGDLAELYFTNTGLLLLSASLASAIAMNLFLSDMVLNVFVACTFGFCFIVSVFSCRRSWLRFILALRRAGRFVWSDTPFVNFFSLIYVAVVLKSSTTMRLKDYVTLRSIAIIELVFMKAYIAAASMDRQIELLRSLHKSRLVLFQHGVKAQDIDTLEPPRLERSSIIPFTTAQRMSVMPIKTTVGHDFGSVRGSKGPGSIPVPPIGFFTNDNVGSGDWRIYRLQDDVMLIADNLRATYPKEWWKRLIKKMHGIFLKQLKKVRVVYLLRVGHKFVGGDSCEREVSLWVSNVNLVTGVSSSVLESYTFVEHESIDGGRVL</sequence>
<keyword evidence="1" id="KW-0812">Transmembrane</keyword>
<dbReference type="AlphaFoldDB" id="A0A9P7RC39"/>
<evidence type="ECO:0000256" key="1">
    <source>
        <dbReference type="SAM" id="Phobius"/>
    </source>
</evidence>
<keyword evidence="1" id="KW-0472">Membrane</keyword>
<gene>
    <name evidence="2" type="ORF">JMJ77_007098</name>
</gene>
<accession>A0A9P7RC39</accession>
<dbReference type="EMBL" id="JAESDN010000002">
    <property type="protein sequence ID" value="KAG7054621.1"/>
    <property type="molecule type" value="Genomic_DNA"/>
</dbReference>
<organism evidence="2 3">
    <name type="scientific">Colletotrichum scovillei</name>
    <dbReference type="NCBI Taxonomy" id="1209932"/>
    <lineage>
        <taxon>Eukaryota</taxon>
        <taxon>Fungi</taxon>
        <taxon>Dikarya</taxon>
        <taxon>Ascomycota</taxon>
        <taxon>Pezizomycotina</taxon>
        <taxon>Sordariomycetes</taxon>
        <taxon>Hypocreomycetidae</taxon>
        <taxon>Glomerellales</taxon>
        <taxon>Glomerellaceae</taxon>
        <taxon>Colletotrichum</taxon>
        <taxon>Colletotrichum acutatum species complex</taxon>
    </lineage>
</organism>
<name>A0A9P7RC39_9PEZI</name>
<comment type="caution">
    <text evidence="2">The sequence shown here is derived from an EMBL/GenBank/DDBJ whole genome shotgun (WGS) entry which is preliminary data.</text>
</comment>
<keyword evidence="1" id="KW-1133">Transmembrane helix</keyword>
<evidence type="ECO:0000313" key="2">
    <source>
        <dbReference type="EMBL" id="KAG7054621.1"/>
    </source>
</evidence>